<dbReference type="Proteomes" id="UP000694925">
    <property type="component" value="Unplaced"/>
</dbReference>
<dbReference type="InterPro" id="IPR016181">
    <property type="entry name" value="Acyl_CoA_acyltransferase"/>
</dbReference>
<proteinExistence type="inferred from homology"/>
<comment type="similarity">
    <text evidence="1">Belongs to the NATD1 family.</text>
</comment>
<evidence type="ECO:0000256" key="2">
    <source>
        <dbReference type="ARBA" id="ARBA00020243"/>
    </source>
</evidence>
<gene>
    <name evidence="7" type="primary">LOC108631583</name>
</gene>
<dbReference type="PANTHER" id="PTHR31435:SF9">
    <property type="entry name" value="PROTEIN NATD1"/>
    <property type="match status" value="1"/>
</dbReference>
<keyword evidence="6" id="KW-1185">Reference proteome</keyword>
<dbReference type="InterPro" id="IPR045057">
    <property type="entry name" value="Gcn5-rel_NAT"/>
</dbReference>
<evidence type="ECO:0000256" key="4">
    <source>
        <dbReference type="SAM" id="MobiDB-lite"/>
    </source>
</evidence>
<dbReference type="PROSITE" id="PS51729">
    <property type="entry name" value="GNAT_YJDJ"/>
    <property type="match status" value="1"/>
</dbReference>
<dbReference type="SUPFAM" id="SSF55729">
    <property type="entry name" value="Acyl-CoA N-acyltransferases (Nat)"/>
    <property type="match status" value="1"/>
</dbReference>
<feature type="domain" description="N-acetyltransferase" evidence="5">
    <location>
        <begin position="28"/>
        <end position="116"/>
    </location>
</feature>
<accession>A0AAJ7SCL9</accession>
<dbReference type="RefSeq" id="XP_026674813.1">
    <property type="nucleotide sequence ID" value="XM_026819012.1"/>
</dbReference>
<dbReference type="GeneID" id="108631583"/>
<evidence type="ECO:0000313" key="7">
    <source>
        <dbReference type="RefSeq" id="XP_026674813.1"/>
    </source>
</evidence>
<reference evidence="7" key="1">
    <citation type="submission" date="2025-08" db="UniProtKB">
        <authorList>
            <consortium name="RefSeq"/>
        </authorList>
    </citation>
    <scope>IDENTIFICATION</scope>
    <source>
        <tissue evidence="7">Whole body</tissue>
    </source>
</reference>
<organism evidence="6 7">
    <name type="scientific">Ceratina calcarata</name>
    <dbReference type="NCBI Taxonomy" id="156304"/>
    <lineage>
        <taxon>Eukaryota</taxon>
        <taxon>Metazoa</taxon>
        <taxon>Ecdysozoa</taxon>
        <taxon>Arthropoda</taxon>
        <taxon>Hexapoda</taxon>
        <taxon>Insecta</taxon>
        <taxon>Pterygota</taxon>
        <taxon>Neoptera</taxon>
        <taxon>Endopterygota</taxon>
        <taxon>Hymenoptera</taxon>
        <taxon>Apocrita</taxon>
        <taxon>Aculeata</taxon>
        <taxon>Apoidea</taxon>
        <taxon>Anthophila</taxon>
        <taxon>Apidae</taxon>
        <taxon>Ceratina</taxon>
        <taxon>Zadontomerus</taxon>
    </lineage>
</organism>
<dbReference type="Gene3D" id="3.40.630.30">
    <property type="match status" value="1"/>
</dbReference>
<evidence type="ECO:0000256" key="3">
    <source>
        <dbReference type="ARBA" id="ARBA00031876"/>
    </source>
</evidence>
<feature type="region of interest" description="Disordered" evidence="4">
    <location>
        <begin position="123"/>
        <end position="146"/>
    </location>
</feature>
<dbReference type="Pfam" id="PF14542">
    <property type="entry name" value="Acetyltransf_CG"/>
    <property type="match status" value="1"/>
</dbReference>
<dbReference type="PANTHER" id="PTHR31435">
    <property type="entry name" value="PROTEIN NATD1"/>
    <property type="match status" value="1"/>
</dbReference>
<evidence type="ECO:0000313" key="6">
    <source>
        <dbReference type="Proteomes" id="UP000694925"/>
    </source>
</evidence>
<name>A0AAJ7SCL9_9HYME</name>
<evidence type="ECO:0000256" key="1">
    <source>
        <dbReference type="ARBA" id="ARBA00006233"/>
    </source>
</evidence>
<evidence type="ECO:0000259" key="5">
    <source>
        <dbReference type="PROSITE" id="PS51729"/>
    </source>
</evidence>
<dbReference type="AlphaFoldDB" id="A0AAJ7SCL9"/>
<protein>
    <recommendedName>
        <fullName evidence="2">Protein NATD1</fullName>
    </recommendedName>
    <alternativeName>
        <fullName evidence="3">N-acetyltransferase domain-containing protein 1</fullName>
    </alternativeName>
</protein>
<sequence>MNRMNKLASFALSQIKRSNYARTIYTVHHNEKRGLFYVKLEDNSRAVLHYIAEGRVLDMQRINVPYQYSGKGLARLLAETAFTYAIVNYYYMYLSCDYMQRYYLAVKNSDLEEVVVGPPHLLEGPDSESLDPISPHELPDPDEFNI</sequence>
<dbReference type="InterPro" id="IPR031165">
    <property type="entry name" value="GNAT_YJDJ"/>
</dbReference>